<name>A0A401GDR1_9APHY</name>
<comment type="caution">
    <text evidence="1">The sequence shown here is derived from an EMBL/GenBank/DDBJ whole genome shotgun (WGS) entry which is preliminary data.</text>
</comment>
<accession>A0A401GDR1</accession>
<gene>
    <name evidence="1" type="ORF">SCP_0300430</name>
</gene>
<proteinExistence type="predicted"/>
<protein>
    <submittedName>
        <fullName evidence="1">Uncharacterized protein</fullName>
    </submittedName>
</protein>
<dbReference type="EMBL" id="BFAD01000003">
    <property type="protein sequence ID" value="GBE80328.1"/>
    <property type="molecule type" value="Genomic_DNA"/>
</dbReference>
<dbReference type="RefSeq" id="XP_027611241.1">
    <property type="nucleotide sequence ID" value="XM_027755440.1"/>
</dbReference>
<organism evidence="1 2">
    <name type="scientific">Sparassis crispa</name>
    <dbReference type="NCBI Taxonomy" id="139825"/>
    <lineage>
        <taxon>Eukaryota</taxon>
        <taxon>Fungi</taxon>
        <taxon>Dikarya</taxon>
        <taxon>Basidiomycota</taxon>
        <taxon>Agaricomycotina</taxon>
        <taxon>Agaricomycetes</taxon>
        <taxon>Polyporales</taxon>
        <taxon>Sparassidaceae</taxon>
        <taxon>Sparassis</taxon>
    </lineage>
</organism>
<keyword evidence="2" id="KW-1185">Reference proteome</keyword>
<sequence length="105" mass="11503">MTETWGPSEAQLAAAAAYEVTGSWNDEGDGICFMNAVQDANNEDQMSFDEATHPEDDGELLDAAKDAALMDMYHPSAVDFDSDSLFNDEVMQTVSQSPRKQVLHL</sequence>
<reference evidence="1 2" key="1">
    <citation type="journal article" date="2018" name="Sci. Rep.">
        <title>Genome sequence of the cauliflower mushroom Sparassis crispa (Hanabiratake) and its association with beneficial usage.</title>
        <authorList>
            <person name="Kiyama R."/>
            <person name="Furutani Y."/>
            <person name="Kawaguchi K."/>
            <person name="Nakanishi T."/>
        </authorList>
    </citation>
    <scope>NUCLEOTIDE SEQUENCE [LARGE SCALE GENOMIC DNA]</scope>
</reference>
<evidence type="ECO:0000313" key="2">
    <source>
        <dbReference type="Proteomes" id="UP000287166"/>
    </source>
</evidence>
<dbReference type="InParanoid" id="A0A401GDR1"/>
<dbReference type="AlphaFoldDB" id="A0A401GDR1"/>
<evidence type="ECO:0000313" key="1">
    <source>
        <dbReference type="EMBL" id="GBE80328.1"/>
    </source>
</evidence>
<dbReference type="Proteomes" id="UP000287166">
    <property type="component" value="Unassembled WGS sequence"/>
</dbReference>
<dbReference type="GeneID" id="38777245"/>